<dbReference type="AlphaFoldDB" id="A0A6M3JL45"/>
<name>A0A6M3JL45_9ZZZZ</name>
<protein>
    <submittedName>
        <fullName evidence="1">Uncharacterized protein</fullName>
    </submittedName>
</protein>
<organism evidence="1">
    <name type="scientific">viral metagenome</name>
    <dbReference type="NCBI Taxonomy" id="1070528"/>
    <lineage>
        <taxon>unclassified sequences</taxon>
        <taxon>metagenomes</taxon>
        <taxon>organismal metagenomes</taxon>
    </lineage>
</organism>
<reference evidence="1" key="1">
    <citation type="submission" date="2020-03" db="EMBL/GenBank/DDBJ databases">
        <title>The deep terrestrial virosphere.</title>
        <authorList>
            <person name="Holmfeldt K."/>
            <person name="Nilsson E."/>
            <person name="Simone D."/>
            <person name="Lopez-Fernandez M."/>
            <person name="Wu X."/>
            <person name="de Brujin I."/>
            <person name="Lundin D."/>
            <person name="Andersson A."/>
            <person name="Bertilsson S."/>
            <person name="Dopson M."/>
        </authorList>
    </citation>
    <scope>NUCLEOTIDE SEQUENCE</scope>
    <source>
        <strain evidence="1">MM415A03677</strain>
    </source>
</reference>
<evidence type="ECO:0000313" key="1">
    <source>
        <dbReference type="EMBL" id="QJA70550.1"/>
    </source>
</evidence>
<gene>
    <name evidence="1" type="ORF">MM415A03677_0006</name>
</gene>
<sequence length="78" mass="9318">MKIRDLPKNSTLRGVKFKLPTGEEVYWYSQWSVPDGKAGIWYKKDMKESRVYPFFLDELIEALEYEVVGDDEKQQRKL</sequence>
<proteinExistence type="predicted"/>
<dbReference type="EMBL" id="MT141802">
    <property type="protein sequence ID" value="QJA70550.1"/>
    <property type="molecule type" value="Genomic_DNA"/>
</dbReference>
<accession>A0A6M3JL45</accession>